<dbReference type="NCBIfam" id="TIGR01490">
    <property type="entry name" value="HAD-SF-IB-hyp1"/>
    <property type="match status" value="1"/>
</dbReference>
<dbReference type="OrthoDB" id="9784466at2"/>
<keyword evidence="1" id="KW-0479">Metal-binding</keyword>
<dbReference type="InterPro" id="IPR036412">
    <property type="entry name" value="HAD-like_sf"/>
</dbReference>
<gene>
    <name evidence="4" type="ORF">SAMN02746062_00293</name>
</gene>
<keyword evidence="3" id="KW-0460">Magnesium</keyword>
<dbReference type="Gene3D" id="1.20.1440.100">
    <property type="entry name" value="SG protein - dephosphorylation function"/>
    <property type="match status" value="1"/>
</dbReference>
<dbReference type="RefSeq" id="WP_097113369.1">
    <property type="nucleotide sequence ID" value="NZ_CP083931.1"/>
</dbReference>
<evidence type="ECO:0000256" key="2">
    <source>
        <dbReference type="ARBA" id="ARBA00022801"/>
    </source>
</evidence>
<dbReference type="Proteomes" id="UP000219669">
    <property type="component" value="Unassembled WGS sequence"/>
</dbReference>
<dbReference type="AlphaFoldDB" id="A0A286E3F6"/>
<evidence type="ECO:0000256" key="3">
    <source>
        <dbReference type="ARBA" id="ARBA00022842"/>
    </source>
</evidence>
<dbReference type="InterPro" id="IPR006385">
    <property type="entry name" value="HAD_hydro_SerB1"/>
</dbReference>
<proteinExistence type="predicted"/>
<keyword evidence="5" id="KW-1185">Reference proteome</keyword>
<keyword evidence="2 4" id="KW-0378">Hydrolase</keyword>
<evidence type="ECO:0000256" key="1">
    <source>
        <dbReference type="ARBA" id="ARBA00022723"/>
    </source>
</evidence>
<evidence type="ECO:0000313" key="5">
    <source>
        <dbReference type="Proteomes" id="UP000219669"/>
    </source>
</evidence>
<dbReference type="InterPro" id="IPR023214">
    <property type="entry name" value="HAD_sf"/>
</dbReference>
<dbReference type="NCBIfam" id="TIGR01488">
    <property type="entry name" value="HAD-SF-IB"/>
    <property type="match status" value="1"/>
</dbReference>
<dbReference type="PANTHER" id="PTHR43344">
    <property type="entry name" value="PHOSPHOSERINE PHOSPHATASE"/>
    <property type="match status" value="1"/>
</dbReference>
<dbReference type="Pfam" id="PF12710">
    <property type="entry name" value="HAD"/>
    <property type="match status" value="1"/>
</dbReference>
<evidence type="ECO:0000313" key="4">
    <source>
        <dbReference type="EMBL" id="SOD65437.1"/>
    </source>
</evidence>
<dbReference type="EMBL" id="OCNF01000002">
    <property type="protein sequence ID" value="SOD65437.1"/>
    <property type="molecule type" value="Genomic_DNA"/>
</dbReference>
<dbReference type="SUPFAM" id="SSF56784">
    <property type="entry name" value="HAD-like"/>
    <property type="match status" value="1"/>
</dbReference>
<dbReference type="PANTHER" id="PTHR43344:SF13">
    <property type="entry name" value="PHOSPHATASE RV3661-RELATED"/>
    <property type="match status" value="1"/>
</dbReference>
<protein>
    <submittedName>
        <fullName evidence="4">Haloacid dehalogenase-like hydrolase</fullName>
    </submittedName>
</protein>
<dbReference type="InterPro" id="IPR050582">
    <property type="entry name" value="HAD-like_SerB"/>
</dbReference>
<dbReference type="CDD" id="cd02612">
    <property type="entry name" value="HAD_PGPPase"/>
    <property type="match status" value="1"/>
</dbReference>
<accession>A0A286E3F6</accession>
<dbReference type="Gene3D" id="3.40.50.1000">
    <property type="entry name" value="HAD superfamily/HAD-like"/>
    <property type="match status" value="1"/>
</dbReference>
<name>A0A286E3F6_9NEIS</name>
<sequence>MKKFAFFDFDGTLTRTDTVLPFLKYACANRADYYAKLLRQSPVLLAYLLGCASNLRAKEAVFTEFLAGQKWDAVQNVAHDFARFRLPELLLPAGMQVLREHQARGDFCVLVSASPEIYLHEWGRINGLDAVLGTRLQVVAGCLTGRVDGENCHDWGKVRRIEAQFGTNCWANSVAYSDSAVDLPMLQQAAQGFLGKKGQFVRVQ</sequence>
<reference evidence="4 5" key="1">
    <citation type="submission" date="2017-09" db="EMBL/GenBank/DDBJ databases">
        <authorList>
            <person name="Ehlers B."/>
            <person name="Leendertz F.H."/>
        </authorList>
    </citation>
    <scope>NUCLEOTIDE SEQUENCE [LARGE SCALE GENOMIC DNA]</scope>
    <source>
        <strain evidence="4 5">DSM 16848</strain>
    </source>
</reference>
<dbReference type="GO" id="GO:0016787">
    <property type="term" value="F:hydrolase activity"/>
    <property type="evidence" value="ECO:0007669"/>
    <property type="project" value="UniProtKB-KW"/>
</dbReference>
<organism evidence="4 5">
    <name type="scientific">Alysiella filiformis DSM 16848</name>
    <dbReference type="NCBI Taxonomy" id="1120981"/>
    <lineage>
        <taxon>Bacteria</taxon>
        <taxon>Pseudomonadati</taxon>
        <taxon>Pseudomonadota</taxon>
        <taxon>Betaproteobacteria</taxon>
        <taxon>Neisseriales</taxon>
        <taxon>Neisseriaceae</taxon>
        <taxon>Alysiella</taxon>
    </lineage>
</organism>
<dbReference type="GO" id="GO:0046872">
    <property type="term" value="F:metal ion binding"/>
    <property type="evidence" value="ECO:0007669"/>
    <property type="project" value="UniProtKB-KW"/>
</dbReference>